<feature type="compositionally biased region" description="Basic and acidic residues" evidence="1">
    <location>
        <begin position="203"/>
        <end position="221"/>
    </location>
</feature>
<feature type="compositionally biased region" description="Acidic residues" evidence="1">
    <location>
        <begin position="70"/>
        <end position="105"/>
    </location>
</feature>
<evidence type="ECO:0000256" key="2">
    <source>
        <dbReference type="SAM" id="Phobius"/>
    </source>
</evidence>
<dbReference type="Proteomes" id="UP000199437">
    <property type="component" value="Unassembled WGS sequence"/>
</dbReference>
<proteinExistence type="predicted"/>
<dbReference type="AlphaFoldDB" id="A0A1I0Q5Z1"/>
<evidence type="ECO:0000256" key="1">
    <source>
        <dbReference type="SAM" id="MobiDB-lite"/>
    </source>
</evidence>
<feature type="compositionally biased region" description="Low complexity" evidence="1">
    <location>
        <begin position="188"/>
        <end position="199"/>
    </location>
</feature>
<dbReference type="RefSeq" id="WP_090258475.1">
    <property type="nucleotide sequence ID" value="NZ_FOIR01000002.1"/>
</dbReference>
<keyword evidence="2" id="KW-0812">Transmembrane</keyword>
<sequence length="321" mass="35632">MSNQEQKDKRFSMTMSIIVHGSLLLIFFFLVAWKEPDPPIPEYGIEINFGQQDVGGGNTEREAEAKIEDTVEEEAPDSEVETEEVEEIVEETPEEVIEEVTEPVEEVTPPVEETEPEPVKTEEVIEKPVTTPEKAEVKVEEQPKKEEVKPVEEKKEEAKPVEEKKVEEKPVEKPKTVDQRAIMGGKKTNNNTTNPASNNQGDDPDKKGNAGDPEGKKETKGKSPGGADLGVSYSLDGWKWQRPPAEKDDSQVDGVIKFAIEVDDRGKVLSVSELPGGSISDKTIVEFYRKQVMELSFIQLDPSKSPAAISKGEVTFIIKTN</sequence>
<feature type="compositionally biased region" description="Basic and acidic residues" evidence="1">
    <location>
        <begin position="133"/>
        <end position="178"/>
    </location>
</feature>
<name>A0A1I0Q5Z1_9BACT</name>
<protein>
    <recommendedName>
        <fullName evidence="5">Protein TonB, links inner and outer membranes</fullName>
    </recommendedName>
</protein>
<dbReference type="STRING" id="1267423.SAMN05216290_2033"/>
<organism evidence="3 4">
    <name type="scientific">Roseivirga pacifica</name>
    <dbReference type="NCBI Taxonomy" id="1267423"/>
    <lineage>
        <taxon>Bacteria</taxon>
        <taxon>Pseudomonadati</taxon>
        <taxon>Bacteroidota</taxon>
        <taxon>Cytophagia</taxon>
        <taxon>Cytophagales</taxon>
        <taxon>Roseivirgaceae</taxon>
        <taxon>Roseivirga</taxon>
    </lineage>
</organism>
<dbReference type="OrthoDB" id="979886at2"/>
<dbReference type="EMBL" id="FOIR01000002">
    <property type="protein sequence ID" value="SEW22216.1"/>
    <property type="molecule type" value="Genomic_DNA"/>
</dbReference>
<accession>A0A1I0Q5Z1</accession>
<feature type="compositionally biased region" description="Basic and acidic residues" evidence="1">
    <location>
        <begin position="59"/>
        <end position="69"/>
    </location>
</feature>
<feature type="transmembrane region" description="Helical" evidence="2">
    <location>
        <begin position="12"/>
        <end position="33"/>
    </location>
</feature>
<evidence type="ECO:0000313" key="3">
    <source>
        <dbReference type="EMBL" id="SEW22216.1"/>
    </source>
</evidence>
<reference evidence="4" key="1">
    <citation type="submission" date="2016-10" db="EMBL/GenBank/DDBJ databases">
        <authorList>
            <person name="Varghese N."/>
            <person name="Submissions S."/>
        </authorList>
    </citation>
    <scope>NUCLEOTIDE SEQUENCE [LARGE SCALE GENOMIC DNA]</scope>
    <source>
        <strain evidence="4">CGMCC 1.12402</strain>
    </source>
</reference>
<keyword evidence="2" id="KW-0472">Membrane</keyword>
<dbReference type="GeneID" id="99986747"/>
<gene>
    <name evidence="3" type="ORF">SAMN05216290_2033</name>
</gene>
<feature type="region of interest" description="Disordered" evidence="1">
    <location>
        <begin position="54"/>
        <end position="250"/>
    </location>
</feature>
<keyword evidence="2" id="KW-1133">Transmembrane helix</keyword>
<feature type="compositionally biased region" description="Basic and acidic residues" evidence="1">
    <location>
        <begin position="117"/>
        <end position="126"/>
    </location>
</feature>
<evidence type="ECO:0008006" key="5">
    <source>
        <dbReference type="Google" id="ProtNLM"/>
    </source>
</evidence>
<evidence type="ECO:0000313" key="4">
    <source>
        <dbReference type="Proteomes" id="UP000199437"/>
    </source>
</evidence>
<keyword evidence="4" id="KW-1185">Reference proteome</keyword>